<sequence>MSLESANPNLFDENASPVPEHVGRRAWRIGVVLLWALIALQLAWYLVLLPPARVSPWVPLGFLGLPLLIPALCALANMRKALFWAGFIAMFHFTHGVMEAWTVPAALWPGLIEAALAAGVCCAAAWHGLSRRIYWRKLVTAAAERAGG</sequence>
<keyword evidence="1" id="KW-0472">Membrane</keyword>
<feature type="transmembrane region" description="Helical" evidence="1">
    <location>
        <begin position="54"/>
        <end position="75"/>
    </location>
</feature>
<proteinExistence type="predicted"/>
<keyword evidence="1" id="KW-0812">Transmembrane</keyword>
<dbReference type="Proteomes" id="UP000199603">
    <property type="component" value="Unassembled WGS sequence"/>
</dbReference>
<dbReference type="RefSeq" id="WP_091238642.1">
    <property type="nucleotide sequence ID" value="NZ_FNAG01000001.1"/>
</dbReference>
<evidence type="ECO:0000256" key="1">
    <source>
        <dbReference type="SAM" id="Phobius"/>
    </source>
</evidence>
<feature type="transmembrane region" description="Helical" evidence="1">
    <location>
        <begin position="29"/>
        <end position="48"/>
    </location>
</feature>
<dbReference type="OrthoDB" id="5957486at2"/>
<dbReference type="STRING" id="265719.SAMN04488509_101599"/>
<feature type="transmembrane region" description="Helical" evidence="1">
    <location>
        <begin position="107"/>
        <end position="129"/>
    </location>
</feature>
<protein>
    <submittedName>
        <fullName evidence="2">Predicted membrane protein</fullName>
    </submittedName>
</protein>
<dbReference type="InterPro" id="IPR018643">
    <property type="entry name" value="DUF2069_membrane"/>
</dbReference>
<accession>A0A1G6SMT6</accession>
<dbReference type="EMBL" id="FNAG01000001">
    <property type="protein sequence ID" value="SDD18250.1"/>
    <property type="molecule type" value="Genomic_DNA"/>
</dbReference>
<dbReference type="Pfam" id="PF09842">
    <property type="entry name" value="DUF2069"/>
    <property type="match status" value="1"/>
</dbReference>
<reference evidence="2 3" key="1">
    <citation type="submission" date="2016-10" db="EMBL/GenBank/DDBJ databases">
        <authorList>
            <person name="de Groot N.N."/>
        </authorList>
    </citation>
    <scope>NUCLEOTIDE SEQUENCE [LARGE SCALE GENOMIC DNA]</scope>
    <source>
        <strain evidence="2 3">DSM 16957</strain>
    </source>
</reference>
<gene>
    <name evidence="2" type="ORF">SAMN04488509_101599</name>
</gene>
<keyword evidence="3" id="KW-1185">Reference proteome</keyword>
<keyword evidence="1" id="KW-1133">Transmembrane helix</keyword>
<evidence type="ECO:0000313" key="2">
    <source>
        <dbReference type="EMBL" id="SDD18250.1"/>
    </source>
</evidence>
<name>A0A1G6SMT6_9GAMM</name>
<organism evidence="2 3">
    <name type="scientific">Aquimonas voraii</name>
    <dbReference type="NCBI Taxonomy" id="265719"/>
    <lineage>
        <taxon>Bacteria</taxon>
        <taxon>Pseudomonadati</taxon>
        <taxon>Pseudomonadota</taxon>
        <taxon>Gammaproteobacteria</taxon>
        <taxon>Lysobacterales</taxon>
        <taxon>Lysobacteraceae</taxon>
        <taxon>Aquimonas</taxon>
    </lineage>
</organism>
<evidence type="ECO:0000313" key="3">
    <source>
        <dbReference type="Proteomes" id="UP000199603"/>
    </source>
</evidence>
<dbReference type="AlphaFoldDB" id="A0A1G6SMT6"/>
<feature type="transmembrane region" description="Helical" evidence="1">
    <location>
        <begin position="82"/>
        <end position="101"/>
    </location>
</feature>